<feature type="domain" description="THAP-type" evidence="6">
    <location>
        <begin position="1"/>
        <end position="91"/>
    </location>
</feature>
<evidence type="ECO:0000256" key="5">
    <source>
        <dbReference type="PROSITE-ProRule" id="PRU00309"/>
    </source>
</evidence>
<protein>
    <recommendedName>
        <fullName evidence="6">THAP-type domain-containing protein</fullName>
    </recommendedName>
</protein>
<dbReference type="Proteomes" id="UP000261380">
    <property type="component" value="Unplaced"/>
</dbReference>
<evidence type="ECO:0000256" key="4">
    <source>
        <dbReference type="ARBA" id="ARBA00023125"/>
    </source>
</evidence>
<dbReference type="PANTHER" id="PTHR46927">
    <property type="entry name" value="AGAP005574-PA"/>
    <property type="match status" value="1"/>
</dbReference>
<dbReference type="Gene3D" id="6.20.210.20">
    <property type="entry name" value="THAP domain"/>
    <property type="match status" value="1"/>
</dbReference>
<proteinExistence type="predicted"/>
<name>A0A3B5LRU5_9TELE</name>
<reference evidence="7" key="1">
    <citation type="submission" date="2025-08" db="UniProtKB">
        <authorList>
            <consortium name="Ensembl"/>
        </authorList>
    </citation>
    <scope>IDENTIFICATION</scope>
</reference>
<dbReference type="SMART" id="SM00692">
    <property type="entry name" value="DM3"/>
    <property type="match status" value="1"/>
</dbReference>
<dbReference type="AlphaFoldDB" id="A0A3B5LRU5"/>
<evidence type="ECO:0000313" key="7">
    <source>
        <dbReference type="Ensembl" id="ENSXCOP00000010514.1"/>
    </source>
</evidence>
<keyword evidence="4 5" id="KW-0238">DNA-binding</keyword>
<keyword evidence="2 5" id="KW-0863">Zinc-finger</keyword>
<dbReference type="SMART" id="SM00980">
    <property type="entry name" value="THAP"/>
    <property type="match status" value="1"/>
</dbReference>
<reference evidence="7" key="2">
    <citation type="submission" date="2025-09" db="UniProtKB">
        <authorList>
            <consortium name="Ensembl"/>
        </authorList>
    </citation>
    <scope>IDENTIFICATION</scope>
</reference>
<evidence type="ECO:0000259" key="6">
    <source>
        <dbReference type="PROSITE" id="PS50950"/>
    </source>
</evidence>
<dbReference type="PANTHER" id="PTHR46927:SF2">
    <property type="entry name" value="THAP DOMAIN-CONTAINING PROTEIN 8"/>
    <property type="match status" value="1"/>
</dbReference>
<dbReference type="GO" id="GO:0003677">
    <property type="term" value="F:DNA binding"/>
    <property type="evidence" value="ECO:0007669"/>
    <property type="project" value="UniProtKB-UniRule"/>
</dbReference>
<evidence type="ECO:0000256" key="3">
    <source>
        <dbReference type="ARBA" id="ARBA00022833"/>
    </source>
</evidence>
<dbReference type="PROSITE" id="PS50950">
    <property type="entry name" value="ZF_THAP"/>
    <property type="match status" value="1"/>
</dbReference>
<organism evidence="7 8">
    <name type="scientific">Xiphophorus couchianus</name>
    <name type="common">Monterrey platyfish</name>
    <dbReference type="NCBI Taxonomy" id="32473"/>
    <lineage>
        <taxon>Eukaryota</taxon>
        <taxon>Metazoa</taxon>
        <taxon>Chordata</taxon>
        <taxon>Craniata</taxon>
        <taxon>Vertebrata</taxon>
        <taxon>Euteleostomi</taxon>
        <taxon>Actinopterygii</taxon>
        <taxon>Neopterygii</taxon>
        <taxon>Teleostei</taxon>
        <taxon>Neoteleostei</taxon>
        <taxon>Acanthomorphata</taxon>
        <taxon>Ovalentaria</taxon>
        <taxon>Atherinomorphae</taxon>
        <taxon>Cyprinodontiformes</taxon>
        <taxon>Poeciliidae</taxon>
        <taxon>Poeciliinae</taxon>
        <taxon>Xiphophorus</taxon>
    </lineage>
</organism>
<dbReference type="InterPro" id="IPR006612">
    <property type="entry name" value="THAP_Znf"/>
</dbReference>
<evidence type="ECO:0000256" key="2">
    <source>
        <dbReference type="ARBA" id="ARBA00022771"/>
    </source>
</evidence>
<evidence type="ECO:0000256" key="1">
    <source>
        <dbReference type="ARBA" id="ARBA00022723"/>
    </source>
</evidence>
<keyword evidence="1" id="KW-0479">Metal-binding</keyword>
<sequence>MPKRCVAAGCSNYPSEHISLFSFPKDEELRNQWTKQVQRTRGSWVPTASSVLCSEHFPAHCFEEAPGLKEAFGLKVRYRRVIKPTAVPSIFTAEDGTSGTKHYFFYKK</sequence>
<dbReference type="Ensembl" id="ENSXCOT00000010637.1">
    <property type="protein sequence ID" value="ENSXCOP00000010514.1"/>
    <property type="gene ID" value="ENSXCOG00000007955.1"/>
</dbReference>
<dbReference type="SUPFAM" id="SSF57716">
    <property type="entry name" value="Glucocorticoid receptor-like (DNA-binding domain)"/>
    <property type="match status" value="1"/>
</dbReference>
<dbReference type="Pfam" id="PF05485">
    <property type="entry name" value="THAP"/>
    <property type="match status" value="1"/>
</dbReference>
<accession>A0A3B5LRU5</accession>
<dbReference type="InterPro" id="IPR038441">
    <property type="entry name" value="THAP_Znf_sf"/>
</dbReference>
<dbReference type="InterPro" id="IPR052224">
    <property type="entry name" value="THAP_domain_protein"/>
</dbReference>
<evidence type="ECO:0000313" key="8">
    <source>
        <dbReference type="Proteomes" id="UP000261380"/>
    </source>
</evidence>
<dbReference type="GeneTree" id="ENSGT01030000235075"/>
<keyword evidence="8" id="KW-1185">Reference proteome</keyword>
<dbReference type="GO" id="GO:0008270">
    <property type="term" value="F:zinc ion binding"/>
    <property type="evidence" value="ECO:0007669"/>
    <property type="project" value="UniProtKB-KW"/>
</dbReference>
<keyword evidence="3" id="KW-0862">Zinc</keyword>